<proteinExistence type="predicted"/>
<gene>
    <name evidence="2" type="ORF">PXEA_LOCUS26223</name>
</gene>
<evidence type="ECO:0000313" key="2">
    <source>
        <dbReference type="EMBL" id="VEL32783.1"/>
    </source>
</evidence>
<sequence>MYRPRQAGLSAQSDQITSQPRPHVSSRCSPRLAKACLVFLSALACLYGTPDSRYCASVTIVLSNVGVAVPNLGASGAVVSRIDLRLPSSIGQGGESAFSRSGSEYVQVHLNLGAAEIQGVYIL</sequence>
<accession>A0A448XBB5</accession>
<keyword evidence="3" id="KW-1185">Reference proteome</keyword>
<dbReference type="AlphaFoldDB" id="A0A448XBB5"/>
<feature type="compositionally biased region" description="Polar residues" evidence="1">
    <location>
        <begin position="9"/>
        <end position="20"/>
    </location>
</feature>
<dbReference type="Proteomes" id="UP000784294">
    <property type="component" value="Unassembled WGS sequence"/>
</dbReference>
<feature type="region of interest" description="Disordered" evidence="1">
    <location>
        <begin position="1"/>
        <end position="26"/>
    </location>
</feature>
<organism evidence="2 3">
    <name type="scientific">Protopolystoma xenopodis</name>
    <dbReference type="NCBI Taxonomy" id="117903"/>
    <lineage>
        <taxon>Eukaryota</taxon>
        <taxon>Metazoa</taxon>
        <taxon>Spiralia</taxon>
        <taxon>Lophotrochozoa</taxon>
        <taxon>Platyhelminthes</taxon>
        <taxon>Monogenea</taxon>
        <taxon>Polyopisthocotylea</taxon>
        <taxon>Polystomatidea</taxon>
        <taxon>Polystomatidae</taxon>
        <taxon>Protopolystoma</taxon>
    </lineage>
</organism>
<name>A0A448XBB5_9PLAT</name>
<dbReference type="EMBL" id="CAAALY010244658">
    <property type="protein sequence ID" value="VEL32783.1"/>
    <property type="molecule type" value="Genomic_DNA"/>
</dbReference>
<reference evidence="2" key="1">
    <citation type="submission" date="2018-11" db="EMBL/GenBank/DDBJ databases">
        <authorList>
            <consortium name="Pathogen Informatics"/>
        </authorList>
    </citation>
    <scope>NUCLEOTIDE SEQUENCE</scope>
</reference>
<evidence type="ECO:0000313" key="3">
    <source>
        <dbReference type="Proteomes" id="UP000784294"/>
    </source>
</evidence>
<evidence type="ECO:0000256" key="1">
    <source>
        <dbReference type="SAM" id="MobiDB-lite"/>
    </source>
</evidence>
<protein>
    <submittedName>
        <fullName evidence="2">Uncharacterized protein</fullName>
    </submittedName>
</protein>
<comment type="caution">
    <text evidence="2">The sequence shown here is derived from an EMBL/GenBank/DDBJ whole genome shotgun (WGS) entry which is preliminary data.</text>
</comment>